<dbReference type="GO" id="GO:0003677">
    <property type="term" value="F:DNA binding"/>
    <property type="evidence" value="ECO:0007669"/>
    <property type="project" value="UniProtKB-UniRule"/>
</dbReference>
<dbReference type="PRINTS" id="PR00455">
    <property type="entry name" value="HTHTETR"/>
</dbReference>
<dbReference type="AlphaFoldDB" id="A0AB39HSC4"/>
<protein>
    <submittedName>
        <fullName evidence="5">TetR/AcrR family transcriptional regulator</fullName>
    </submittedName>
</protein>
<dbReference type="Gene3D" id="1.10.357.10">
    <property type="entry name" value="Tetracycline Repressor, domain 2"/>
    <property type="match status" value="1"/>
</dbReference>
<proteinExistence type="predicted"/>
<dbReference type="PANTHER" id="PTHR43479">
    <property type="entry name" value="ACREF/ENVCD OPERON REPRESSOR-RELATED"/>
    <property type="match status" value="1"/>
</dbReference>
<sequence>MAERGRPKGASGEESRALLLEIAAKEFAQHGYHETKVSSIVKGASLSQPTFYLYFKNKEAIFEELEDLFHIQIIDFTKKSRLQPELEPKIIKERIIYNVGQLLTFLAKNPDLTMIGFYLSTKSDEIKARMVRETKDNLDFEVEAGYFRKDLDTYMIAEALIGIVERLTFIQLLPGIKQPGEIAEFIVDLLLNGMLNEENNNQ</sequence>
<dbReference type="InterPro" id="IPR050624">
    <property type="entry name" value="HTH-type_Tx_Regulator"/>
</dbReference>
<dbReference type="Pfam" id="PF00440">
    <property type="entry name" value="TetR_N"/>
    <property type="match status" value="1"/>
</dbReference>
<organism evidence="5">
    <name type="scientific">Ornithinibacillus sp. 4-3</name>
    <dbReference type="NCBI Taxonomy" id="3231488"/>
    <lineage>
        <taxon>Bacteria</taxon>
        <taxon>Bacillati</taxon>
        <taxon>Bacillota</taxon>
        <taxon>Bacilli</taxon>
        <taxon>Bacillales</taxon>
        <taxon>Bacillaceae</taxon>
        <taxon>Ornithinibacillus</taxon>
    </lineage>
</organism>
<evidence type="ECO:0000256" key="2">
    <source>
        <dbReference type="ARBA" id="ARBA00023125"/>
    </source>
</evidence>
<name>A0AB39HSC4_9BACI</name>
<keyword evidence="1" id="KW-0678">Repressor</keyword>
<dbReference type="Gene3D" id="1.10.10.60">
    <property type="entry name" value="Homeodomain-like"/>
    <property type="match status" value="1"/>
</dbReference>
<dbReference type="PANTHER" id="PTHR43479:SF8">
    <property type="entry name" value="TRANSCRIPTIONAL REGULATOR, TETR FAMILY"/>
    <property type="match status" value="1"/>
</dbReference>
<dbReference type="InterPro" id="IPR036271">
    <property type="entry name" value="Tet_transcr_reg_TetR-rel_C_sf"/>
</dbReference>
<feature type="domain" description="HTH tetR-type" evidence="4">
    <location>
        <begin position="13"/>
        <end position="73"/>
    </location>
</feature>
<gene>
    <name evidence="5" type="ORF">AB4Y30_04570</name>
</gene>
<reference evidence="5" key="1">
    <citation type="submission" date="2024-07" db="EMBL/GenBank/DDBJ databases">
        <title>Halotolerant mesophilic bacterium Ornithinibacillus sp. 4-3, sp. nov., isolated from soil.</title>
        <authorList>
            <person name="Sidarenka A.V."/>
            <person name="Guliayeva D.E."/>
            <person name="Leanovich S.I."/>
            <person name="Hileuskaya K.S."/>
            <person name="Akhremchuk A.E."/>
            <person name="Sikolenko M.A."/>
            <person name="Valentovich L.N."/>
        </authorList>
    </citation>
    <scope>NUCLEOTIDE SEQUENCE</scope>
    <source>
        <strain evidence="5">4-3</strain>
    </source>
</reference>
<dbReference type="SUPFAM" id="SSF46689">
    <property type="entry name" value="Homeodomain-like"/>
    <property type="match status" value="1"/>
</dbReference>
<dbReference type="InterPro" id="IPR009057">
    <property type="entry name" value="Homeodomain-like_sf"/>
</dbReference>
<evidence type="ECO:0000313" key="5">
    <source>
        <dbReference type="EMBL" id="XDK33634.1"/>
    </source>
</evidence>
<dbReference type="SUPFAM" id="SSF48498">
    <property type="entry name" value="Tetracyclin repressor-like, C-terminal domain"/>
    <property type="match status" value="1"/>
</dbReference>
<dbReference type="InterPro" id="IPR001647">
    <property type="entry name" value="HTH_TetR"/>
</dbReference>
<dbReference type="PROSITE" id="PS50977">
    <property type="entry name" value="HTH_TETR_2"/>
    <property type="match status" value="1"/>
</dbReference>
<dbReference type="RefSeq" id="WP_368654312.1">
    <property type="nucleotide sequence ID" value="NZ_CP162599.1"/>
</dbReference>
<evidence type="ECO:0000256" key="3">
    <source>
        <dbReference type="PROSITE-ProRule" id="PRU00335"/>
    </source>
</evidence>
<evidence type="ECO:0000256" key="1">
    <source>
        <dbReference type="ARBA" id="ARBA00022491"/>
    </source>
</evidence>
<evidence type="ECO:0000259" key="4">
    <source>
        <dbReference type="PROSITE" id="PS50977"/>
    </source>
</evidence>
<feature type="DNA-binding region" description="H-T-H motif" evidence="3">
    <location>
        <begin position="36"/>
        <end position="55"/>
    </location>
</feature>
<keyword evidence="2 3" id="KW-0238">DNA-binding</keyword>
<accession>A0AB39HSC4</accession>
<dbReference type="EMBL" id="CP162599">
    <property type="protein sequence ID" value="XDK33634.1"/>
    <property type="molecule type" value="Genomic_DNA"/>
</dbReference>